<name>A0ABS6D092_9FIRM</name>
<dbReference type="Proteomes" id="UP000723714">
    <property type="component" value="Unassembled WGS sequence"/>
</dbReference>
<protein>
    <submittedName>
        <fullName evidence="2">MarR family transcriptional regulator</fullName>
    </submittedName>
</protein>
<organism evidence="2 3">
    <name type="scientific">Faecalicatena faecalis</name>
    <dbReference type="NCBI Taxonomy" id="2726362"/>
    <lineage>
        <taxon>Bacteria</taxon>
        <taxon>Bacillati</taxon>
        <taxon>Bacillota</taxon>
        <taxon>Clostridia</taxon>
        <taxon>Lachnospirales</taxon>
        <taxon>Lachnospiraceae</taxon>
        <taxon>Faecalicatena</taxon>
    </lineage>
</organism>
<dbReference type="Pfam" id="PF01047">
    <property type="entry name" value="MarR"/>
    <property type="match status" value="1"/>
</dbReference>
<evidence type="ECO:0000259" key="1">
    <source>
        <dbReference type="PROSITE" id="PS50995"/>
    </source>
</evidence>
<dbReference type="RefSeq" id="WP_216239737.1">
    <property type="nucleotide sequence ID" value="NZ_JABACJ020000002.1"/>
</dbReference>
<keyword evidence="3" id="KW-1185">Reference proteome</keyword>
<dbReference type="InterPro" id="IPR039422">
    <property type="entry name" value="MarR/SlyA-like"/>
</dbReference>
<dbReference type="PANTHER" id="PTHR33164:SF43">
    <property type="entry name" value="HTH-TYPE TRANSCRIPTIONAL REPRESSOR YETL"/>
    <property type="match status" value="1"/>
</dbReference>
<dbReference type="EMBL" id="JABACJ020000002">
    <property type="protein sequence ID" value="MBU3875000.1"/>
    <property type="molecule type" value="Genomic_DNA"/>
</dbReference>
<accession>A0ABS6D092</accession>
<dbReference type="PANTHER" id="PTHR33164">
    <property type="entry name" value="TRANSCRIPTIONAL REGULATOR, MARR FAMILY"/>
    <property type="match status" value="1"/>
</dbReference>
<evidence type="ECO:0000313" key="3">
    <source>
        <dbReference type="Proteomes" id="UP000723714"/>
    </source>
</evidence>
<dbReference type="InterPro" id="IPR000835">
    <property type="entry name" value="HTH_MarR-typ"/>
</dbReference>
<reference evidence="2 3" key="1">
    <citation type="submission" date="2021-06" db="EMBL/GenBank/DDBJ databases">
        <title>Faecalicatena sp. nov. isolated from porcine feces.</title>
        <authorList>
            <person name="Oh B.S."/>
            <person name="Lee J.H."/>
        </authorList>
    </citation>
    <scope>NUCLEOTIDE SEQUENCE [LARGE SCALE GENOMIC DNA]</scope>
    <source>
        <strain evidence="2 3">AGMB00832</strain>
    </source>
</reference>
<comment type="caution">
    <text evidence="2">The sequence shown here is derived from an EMBL/GenBank/DDBJ whole genome shotgun (WGS) entry which is preliminary data.</text>
</comment>
<dbReference type="PROSITE" id="PS50995">
    <property type="entry name" value="HTH_MARR_2"/>
    <property type="match status" value="1"/>
</dbReference>
<sequence>MTGKIYEKKTTGKISENFVKNLLGVMPNWHAKLVRPFKDTLNREMSLETYYCLQTLRMNGTMTMKQLAQQLKVPKQQVTKLIDTLSTHQFVERVNNEEDRRSIRIRLTPKAVSYLDKYYLKNTGFIQMLEEQLTMEELMQLNDAMEVLDRILPKLK</sequence>
<dbReference type="SMART" id="SM00347">
    <property type="entry name" value="HTH_MARR"/>
    <property type="match status" value="1"/>
</dbReference>
<gene>
    <name evidence="2" type="ORF">HGO97_004120</name>
</gene>
<proteinExistence type="predicted"/>
<feature type="domain" description="HTH marR-type" evidence="1">
    <location>
        <begin position="15"/>
        <end position="153"/>
    </location>
</feature>
<evidence type="ECO:0000313" key="2">
    <source>
        <dbReference type="EMBL" id="MBU3875000.1"/>
    </source>
</evidence>